<evidence type="ECO:0000256" key="2">
    <source>
        <dbReference type="ARBA" id="ARBA00007365"/>
    </source>
</evidence>
<name>A0A932M1I2_UNCTE</name>
<protein>
    <recommendedName>
        <fullName evidence="5">Peptidyl-prolyl cis-trans isomerase</fullName>
        <shortName evidence="5">PPIase</shortName>
        <ecNumber evidence="5">5.2.1.8</ecNumber>
    </recommendedName>
</protein>
<dbReference type="InterPro" id="IPR029000">
    <property type="entry name" value="Cyclophilin-like_dom_sf"/>
</dbReference>
<gene>
    <name evidence="7" type="ORF">HYY65_10695</name>
</gene>
<evidence type="ECO:0000256" key="3">
    <source>
        <dbReference type="ARBA" id="ARBA00023110"/>
    </source>
</evidence>
<dbReference type="InterPro" id="IPR020892">
    <property type="entry name" value="Cyclophilin-type_PPIase_CS"/>
</dbReference>
<dbReference type="InterPro" id="IPR002130">
    <property type="entry name" value="Cyclophilin-type_PPIase_dom"/>
</dbReference>
<dbReference type="EC" id="5.2.1.8" evidence="5"/>
<dbReference type="PRINTS" id="PR00153">
    <property type="entry name" value="CSAPPISMRASE"/>
</dbReference>
<organism evidence="7 8">
    <name type="scientific">Tectimicrobiota bacterium</name>
    <dbReference type="NCBI Taxonomy" id="2528274"/>
    <lineage>
        <taxon>Bacteria</taxon>
        <taxon>Pseudomonadati</taxon>
        <taxon>Nitrospinota/Tectimicrobiota group</taxon>
        <taxon>Candidatus Tectimicrobiota</taxon>
    </lineage>
</organism>
<dbReference type="CDD" id="cd01920">
    <property type="entry name" value="cyclophilin_EcCYP_like"/>
    <property type="match status" value="1"/>
</dbReference>
<dbReference type="AlphaFoldDB" id="A0A932M1I2"/>
<dbReference type="PANTHER" id="PTHR43246">
    <property type="entry name" value="PEPTIDYL-PROLYL CIS-TRANS ISOMERASE CYP38, CHLOROPLASTIC"/>
    <property type="match status" value="1"/>
</dbReference>
<evidence type="ECO:0000256" key="1">
    <source>
        <dbReference type="ARBA" id="ARBA00002388"/>
    </source>
</evidence>
<keyword evidence="4 5" id="KW-0413">Isomerase</keyword>
<evidence type="ECO:0000256" key="4">
    <source>
        <dbReference type="ARBA" id="ARBA00023235"/>
    </source>
</evidence>
<comment type="similarity">
    <text evidence="2 5">Belongs to the cyclophilin-type PPIase family.</text>
</comment>
<dbReference type="PIRSF" id="PIRSF001467">
    <property type="entry name" value="Peptidylpro_ismrse"/>
    <property type="match status" value="1"/>
</dbReference>
<reference evidence="7" key="1">
    <citation type="submission" date="2020-07" db="EMBL/GenBank/DDBJ databases">
        <title>Huge and variable diversity of episymbiotic CPR bacteria and DPANN archaea in groundwater ecosystems.</title>
        <authorList>
            <person name="He C.Y."/>
            <person name="Keren R."/>
            <person name="Whittaker M."/>
            <person name="Farag I.F."/>
            <person name="Doudna J."/>
            <person name="Cate J.H.D."/>
            <person name="Banfield J.F."/>
        </authorList>
    </citation>
    <scope>NUCLEOTIDE SEQUENCE</scope>
    <source>
        <strain evidence="7">NC_groundwater_717_Ag_S-0.2um_59_8</strain>
    </source>
</reference>
<evidence type="ECO:0000313" key="8">
    <source>
        <dbReference type="Proteomes" id="UP000741360"/>
    </source>
</evidence>
<comment type="function">
    <text evidence="1 5">PPIases accelerate the folding of proteins. It catalyzes the cis-trans isomerization of proline imidic peptide bonds in oligopeptides.</text>
</comment>
<dbReference type="GO" id="GO:0003755">
    <property type="term" value="F:peptidyl-prolyl cis-trans isomerase activity"/>
    <property type="evidence" value="ECO:0007669"/>
    <property type="project" value="UniProtKB-UniRule"/>
</dbReference>
<evidence type="ECO:0000256" key="5">
    <source>
        <dbReference type="RuleBase" id="RU363019"/>
    </source>
</evidence>
<proteinExistence type="inferred from homology"/>
<dbReference type="Pfam" id="PF00160">
    <property type="entry name" value="Pro_isomerase"/>
    <property type="match status" value="1"/>
</dbReference>
<comment type="caution">
    <text evidence="7">The sequence shown here is derived from an EMBL/GenBank/DDBJ whole genome shotgun (WGS) entry which is preliminary data.</text>
</comment>
<accession>A0A932M1I2</accession>
<dbReference type="PROSITE" id="PS50072">
    <property type="entry name" value="CSA_PPIASE_2"/>
    <property type="match status" value="1"/>
</dbReference>
<dbReference type="PROSITE" id="PS00170">
    <property type="entry name" value="CSA_PPIASE_1"/>
    <property type="match status" value="1"/>
</dbReference>
<evidence type="ECO:0000313" key="7">
    <source>
        <dbReference type="EMBL" id="MBI3015505.1"/>
    </source>
</evidence>
<dbReference type="EMBL" id="JACPSX010000204">
    <property type="protein sequence ID" value="MBI3015505.1"/>
    <property type="molecule type" value="Genomic_DNA"/>
</dbReference>
<keyword evidence="3 5" id="KW-0697">Rotamase</keyword>
<dbReference type="InterPro" id="IPR024936">
    <property type="entry name" value="Cyclophilin-type_PPIase"/>
</dbReference>
<dbReference type="Gene3D" id="2.40.100.10">
    <property type="entry name" value="Cyclophilin-like"/>
    <property type="match status" value="1"/>
</dbReference>
<feature type="domain" description="PPIase cyclophilin-type" evidence="6">
    <location>
        <begin position="11"/>
        <end position="168"/>
    </location>
</feature>
<sequence length="170" mass="18565">MNEKHPAVRMQTTMGDIILDLDAEKAPVTVENFLGYVADGFFDGTIFHRVIKDFMIQGGGFTPTMGEKKTKLSIKNEAGNGLKNGKGTIAMARTQVVDSATSQFFINVADNDFLDHRDKTPNGFGYAVFGKVREGLEVVEAISKVATGNSGFHQDVPRQPVIIEKVTLVE</sequence>
<dbReference type="Proteomes" id="UP000741360">
    <property type="component" value="Unassembled WGS sequence"/>
</dbReference>
<comment type="catalytic activity">
    <reaction evidence="5">
        <text>[protein]-peptidylproline (omega=180) = [protein]-peptidylproline (omega=0)</text>
        <dbReference type="Rhea" id="RHEA:16237"/>
        <dbReference type="Rhea" id="RHEA-COMP:10747"/>
        <dbReference type="Rhea" id="RHEA-COMP:10748"/>
        <dbReference type="ChEBI" id="CHEBI:83833"/>
        <dbReference type="ChEBI" id="CHEBI:83834"/>
        <dbReference type="EC" id="5.2.1.8"/>
    </reaction>
</comment>
<dbReference type="InterPro" id="IPR044665">
    <property type="entry name" value="E_coli_cyclophilin_A-like"/>
</dbReference>
<evidence type="ECO:0000259" key="6">
    <source>
        <dbReference type="PROSITE" id="PS50072"/>
    </source>
</evidence>
<dbReference type="SUPFAM" id="SSF50891">
    <property type="entry name" value="Cyclophilin-like"/>
    <property type="match status" value="1"/>
</dbReference>
<dbReference type="GO" id="GO:0006457">
    <property type="term" value="P:protein folding"/>
    <property type="evidence" value="ECO:0007669"/>
    <property type="project" value="InterPro"/>
</dbReference>